<keyword evidence="2" id="KW-0812">Transmembrane</keyword>
<keyword evidence="2" id="KW-1133">Transmembrane helix</keyword>
<dbReference type="Gene3D" id="1.10.10.10">
    <property type="entry name" value="Winged helix-like DNA-binding domain superfamily/Winged helix DNA-binding domain"/>
    <property type="match status" value="2"/>
</dbReference>
<evidence type="ECO:0000259" key="3">
    <source>
        <dbReference type="Pfam" id="PF07553"/>
    </source>
</evidence>
<feature type="transmembrane region" description="Helical" evidence="2">
    <location>
        <begin position="122"/>
        <end position="140"/>
    </location>
</feature>
<dbReference type="InterPro" id="IPR011434">
    <property type="entry name" value="Ltp-like_HTH"/>
</dbReference>
<name>A0A1H9NSF0_9ACTN</name>
<organism evidence="4 5">
    <name type="scientific">Parafannyhessea umbonata</name>
    <dbReference type="NCBI Taxonomy" id="604330"/>
    <lineage>
        <taxon>Bacteria</taxon>
        <taxon>Bacillati</taxon>
        <taxon>Actinomycetota</taxon>
        <taxon>Coriobacteriia</taxon>
        <taxon>Coriobacteriales</taxon>
        <taxon>Atopobiaceae</taxon>
        <taxon>Parafannyhessea</taxon>
    </lineage>
</organism>
<keyword evidence="4" id="KW-0449">Lipoprotein</keyword>
<accession>A0A1H9NSF0</accession>
<keyword evidence="2" id="KW-0472">Membrane</keyword>
<evidence type="ECO:0000256" key="1">
    <source>
        <dbReference type="SAM" id="MobiDB-lite"/>
    </source>
</evidence>
<dbReference type="Proteomes" id="UP000199128">
    <property type="component" value="Unassembled WGS sequence"/>
</dbReference>
<dbReference type="InterPro" id="IPR036388">
    <property type="entry name" value="WH-like_DNA-bd_sf"/>
</dbReference>
<proteinExistence type="predicted"/>
<dbReference type="AlphaFoldDB" id="A0A1H9NSF0"/>
<gene>
    <name evidence="4" type="ORF">SAMN05216446_0545</name>
</gene>
<feature type="domain" description="Putative host cell surface-exposed lipoprotein Ltp-like HTH region" evidence="3">
    <location>
        <begin position="331"/>
        <end position="373"/>
    </location>
</feature>
<sequence>MTESEKMQEQQNESTDITEETELTSSEVDADKNSFEGETETTPQALDEPEVMQSEGESDNEHNDDSPNFENQTEEAIENPNGTGDSFKSDETDAVTLAENSQGEEKKPSTDAIKKLLSNKTVLIGVGIAVVALIVIGLFATHTICFHDWAEATCTEPETCNICGRTQGEPAGHNWKAATCTEPETCSVCGATQGSALGHSVSEWTVDTEASCTSTGLRHGKCTRCGETVQETIPKAKHTPGDWEVTEEAKISPSGTITPGKKARKCTVCGQVVETESFTPDISKSKMNALKKADSYLSWGAFSEQGLIEQLEFEGFSQEDAEWGVRYCGADWNEQAYKKANKYLSWGSFSHKGLVEQLVFEGFTYDQAEYGVSKTGL</sequence>
<evidence type="ECO:0000313" key="5">
    <source>
        <dbReference type="Proteomes" id="UP000199128"/>
    </source>
</evidence>
<dbReference type="EMBL" id="FOGP01000002">
    <property type="protein sequence ID" value="SER38890.1"/>
    <property type="molecule type" value="Genomic_DNA"/>
</dbReference>
<dbReference type="Pfam" id="PF07553">
    <property type="entry name" value="Lipoprotein_Ltp"/>
    <property type="match status" value="2"/>
</dbReference>
<feature type="region of interest" description="Disordered" evidence="1">
    <location>
        <begin position="1"/>
        <end position="89"/>
    </location>
</feature>
<dbReference type="RefSeq" id="WP_091008117.1">
    <property type="nucleotide sequence ID" value="NZ_FOGP01000002.1"/>
</dbReference>
<evidence type="ECO:0000256" key="2">
    <source>
        <dbReference type="SAM" id="Phobius"/>
    </source>
</evidence>
<feature type="domain" description="Putative host cell surface-exposed lipoprotein Ltp-like HTH region" evidence="3">
    <location>
        <begin position="286"/>
        <end position="325"/>
    </location>
</feature>
<protein>
    <submittedName>
        <fullName evidence="4">Host cell surface-exposed lipoprotein</fullName>
    </submittedName>
</protein>
<evidence type="ECO:0000313" key="4">
    <source>
        <dbReference type="EMBL" id="SER38890.1"/>
    </source>
</evidence>
<reference evidence="5" key="1">
    <citation type="submission" date="2016-10" db="EMBL/GenBank/DDBJ databases">
        <authorList>
            <person name="Varghese N."/>
            <person name="Submissions S."/>
        </authorList>
    </citation>
    <scope>NUCLEOTIDE SEQUENCE [LARGE SCALE GENOMIC DNA]</scope>
    <source>
        <strain evidence="5">KHGC19</strain>
    </source>
</reference>